<dbReference type="PANTHER" id="PTHR37461">
    <property type="entry name" value="ANTI-SIGMA-K FACTOR RSKA"/>
    <property type="match status" value="1"/>
</dbReference>
<comment type="caution">
    <text evidence="4">The sequence shown here is derived from an EMBL/GenBank/DDBJ whole genome shotgun (WGS) entry which is preliminary data.</text>
</comment>
<evidence type="ECO:0000256" key="1">
    <source>
        <dbReference type="SAM" id="Phobius"/>
    </source>
</evidence>
<name>A0A8I1KG64_9GAMM</name>
<dbReference type="InterPro" id="IPR051474">
    <property type="entry name" value="Anti-sigma-K/W_factor"/>
</dbReference>
<evidence type="ECO:0000313" key="3">
    <source>
        <dbReference type="EMBL" id="MBJ7267845.1"/>
    </source>
</evidence>
<keyword evidence="1" id="KW-0812">Transmembrane</keyword>
<evidence type="ECO:0000313" key="4">
    <source>
        <dbReference type="EMBL" id="MBJ7314627.1"/>
    </source>
</evidence>
<feature type="domain" description="Anti-sigma K factor RskA C-terminal" evidence="2">
    <location>
        <begin position="92"/>
        <end position="215"/>
    </location>
</feature>
<feature type="transmembrane region" description="Helical" evidence="1">
    <location>
        <begin position="84"/>
        <end position="104"/>
    </location>
</feature>
<dbReference type="PANTHER" id="PTHR37461:SF1">
    <property type="entry name" value="ANTI-SIGMA-K FACTOR RSKA"/>
    <property type="match status" value="1"/>
</dbReference>
<gene>
    <name evidence="3" type="ORF">JHC10_12950</name>
    <name evidence="4" type="ORF">JHC11_01235</name>
</gene>
<dbReference type="EMBL" id="JAEMOS010000047">
    <property type="protein sequence ID" value="MBJ7267845.1"/>
    <property type="molecule type" value="Genomic_DNA"/>
</dbReference>
<dbReference type="Pfam" id="PF10099">
    <property type="entry name" value="RskA_C"/>
    <property type="match status" value="1"/>
</dbReference>
<accession>A0A8I1KG64</accession>
<keyword evidence="1" id="KW-0472">Membrane</keyword>
<dbReference type="RefSeq" id="WP_199495081.1">
    <property type="nucleotide sequence ID" value="NZ_DELS01000007.1"/>
</dbReference>
<keyword evidence="1" id="KW-1133">Transmembrane helix</keyword>
<proteinExistence type="predicted"/>
<evidence type="ECO:0000259" key="2">
    <source>
        <dbReference type="Pfam" id="PF10099"/>
    </source>
</evidence>
<organism evidence="4 5">
    <name type="scientific">Idiomarina abyssalis</name>
    <dbReference type="NCBI Taxonomy" id="86102"/>
    <lineage>
        <taxon>Bacteria</taxon>
        <taxon>Pseudomonadati</taxon>
        <taxon>Pseudomonadota</taxon>
        <taxon>Gammaproteobacteria</taxon>
        <taxon>Alteromonadales</taxon>
        <taxon>Idiomarinaceae</taxon>
        <taxon>Idiomarina</taxon>
    </lineage>
</organism>
<keyword evidence="6" id="KW-1185">Reference proteome</keyword>
<reference evidence="4 6" key="1">
    <citation type="submission" date="2020-09" db="EMBL/GenBank/DDBJ databases">
        <title>Draft Genomes of Bacterial Isolates from North Pond Shallow Sediments.</title>
        <authorList>
            <person name="Kiel Reese B."/>
            <person name="Mullis M."/>
            <person name="Weisend R.E."/>
        </authorList>
    </citation>
    <scope>NUCLEOTIDE SEQUENCE</scope>
    <source>
        <strain evidence="4">KJE-2</strain>
        <strain evidence="3 6">KJE-3</strain>
    </source>
</reference>
<evidence type="ECO:0000313" key="5">
    <source>
        <dbReference type="Proteomes" id="UP000621390"/>
    </source>
</evidence>
<evidence type="ECO:0000313" key="6">
    <source>
        <dbReference type="Proteomes" id="UP000655994"/>
    </source>
</evidence>
<dbReference type="EMBL" id="JAEMOP010000002">
    <property type="protein sequence ID" value="MBJ7314627.1"/>
    <property type="molecule type" value="Genomic_DNA"/>
</dbReference>
<sequence>MNYDNQELTEQLARRYVIGLMRGSARIRFRSLIQSSSSINRQVIYWEGQLNHLTDRLQPVNPPAKLWNTIYGRLFSRNQRSFDLWHWLGPVGTAAAVVLAIFLVQQTVFTPDTADSRVAVIQNEQQKSLWVLSISDNSIEVVPQRTIEPYSDKDYQLWMLPADGSNPVSLGLLPEQAGSIMLTPPDAFKLAQVNGLAVSLEPAGGSPTGLPTGPVLYTTDIAQL</sequence>
<dbReference type="GO" id="GO:0016989">
    <property type="term" value="F:sigma factor antagonist activity"/>
    <property type="evidence" value="ECO:0007669"/>
    <property type="project" value="TreeGrafter"/>
</dbReference>
<dbReference type="InterPro" id="IPR018764">
    <property type="entry name" value="RskA_C"/>
</dbReference>
<dbReference type="GO" id="GO:0006417">
    <property type="term" value="P:regulation of translation"/>
    <property type="evidence" value="ECO:0007669"/>
    <property type="project" value="TreeGrafter"/>
</dbReference>
<dbReference type="Proteomes" id="UP000655994">
    <property type="component" value="Unassembled WGS sequence"/>
</dbReference>
<protein>
    <submittedName>
        <fullName evidence="4">Anti-sigma factor</fullName>
    </submittedName>
</protein>
<dbReference type="GO" id="GO:0005886">
    <property type="term" value="C:plasma membrane"/>
    <property type="evidence" value="ECO:0007669"/>
    <property type="project" value="InterPro"/>
</dbReference>
<dbReference type="Proteomes" id="UP000621390">
    <property type="component" value="Unassembled WGS sequence"/>
</dbReference>
<dbReference type="AlphaFoldDB" id="A0A8I1KG64"/>